<comment type="caution">
    <text evidence="3">The sequence shown here is derived from an EMBL/GenBank/DDBJ whole genome shotgun (WGS) entry which is preliminary data.</text>
</comment>
<proteinExistence type="predicted"/>
<protein>
    <submittedName>
        <fullName evidence="3">Reverse transcriptase domain</fullName>
    </submittedName>
</protein>
<feature type="domain" description="DUF7746" evidence="2">
    <location>
        <begin position="343"/>
        <end position="419"/>
    </location>
</feature>
<dbReference type="Proteomes" id="UP001604336">
    <property type="component" value="Unassembled WGS sequence"/>
</dbReference>
<organism evidence="3 4">
    <name type="scientific">Abeliophyllum distichum</name>
    <dbReference type="NCBI Taxonomy" id="126358"/>
    <lineage>
        <taxon>Eukaryota</taxon>
        <taxon>Viridiplantae</taxon>
        <taxon>Streptophyta</taxon>
        <taxon>Embryophyta</taxon>
        <taxon>Tracheophyta</taxon>
        <taxon>Spermatophyta</taxon>
        <taxon>Magnoliopsida</taxon>
        <taxon>eudicotyledons</taxon>
        <taxon>Gunneridae</taxon>
        <taxon>Pentapetalae</taxon>
        <taxon>asterids</taxon>
        <taxon>lamiids</taxon>
        <taxon>Lamiales</taxon>
        <taxon>Oleaceae</taxon>
        <taxon>Forsythieae</taxon>
        <taxon>Abeliophyllum</taxon>
    </lineage>
</organism>
<feature type="region of interest" description="Disordered" evidence="1">
    <location>
        <begin position="612"/>
        <end position="640"/>
    </location>
</feature>
<feature type="region of interest" description="Disordered" evidence="1">
    <location>
        <begin position="108"/>
        <end position="145"/>
    </location>
</feature>
<feature type="region of interest" description="Disordered" evidence="1">
    <location>
        <begin position="82"/>
        <end position="101"/>
    </location>
</feature>
<keyword evidence="3" id="KW-0548">Nucleotidyltransferase</keyword>
<dbReference type="EMBL" id="JBFOLK010000008">
    <property type="protein sequence ID" value="KAL2492687.1"/>
    <property type="molecule type" value="Genomic_DNA"/>
</dbReference>
<keyword evidence="4" id="KW-1185">Reference proteome</keyword>
<dbReference type="PANTHER" id="PTHR33054:SF9">
    <property type="entry name" value="CCHC-TYPE DOMAIN-CONTAINING PROTEIN"/>
    <property type="match status" value="1"/>
</dbReference>
<gene>
    <name evidence="3" type="ORF">Adt_28315</name>
</gene>
<sequence>MSPKVLRSSPKNETLLIEINPLHSNFVIPRRLYWDQVTQNPLWTFKNELPPVREAPSSRLKEITELPDGSVQVQFASSSSSSRYSFTSSRPERFQTFKQAEKQPSEKFKGVDFTPNIPKTHYSEEEEDDSTRHGSESLTLSDMRSQRNQLNVISSTIDRKREFKKKEIVIPKGDVKVIAFHLKQISDKGESDNPTIRDIKNIQQQNNYTNILICSVATQLNQIEQPVQNELVKQDKVKGKENAYEKTTNTSKTLFKPNENKVHFGSGPSDVLFEIVKQLCDKESTSKINVIDSIEELQEQFEELKINKLKDKSFARHSLPHFYPRPTFPDMLHEEPTLPQKTFSGLEVVVWNINGMTEHQIMHVIAEMSMASSAYSAKGNSDQEVAINILNGFSGQLKNWWFNYLSSDERKKITNVVKKEGDSHLDHSKQDVVCTLLFTIIKHFIGEPSSFMEKSSELLMNLTCPKLQDFRGYKDIFLQKVMFRDDCKSSFWKERFIAGLSKLFAERVRNVIKDEHSNLSYDDLTFGKIIGFINKEGLSLCNDFKLKVKLKSDRMEGRKSLGSFCEQYGYERINPPPSRSHKFSQKSKYHKKKKYFSKDYIPEYYKKQKTTTNFHRYNKNKRKREDKDKSSKNPHIRDPSITTCWKCKKKCHYANK</sequence>
<dbReference type="InterPro" id="IPR056648">
    <property type="entry name" value="DUF7746"/>
</dbReference>
<accession>A0ABD1RW70</accession>
<dbReference type="AlphaFoldDB" id="A0ABD1RW70"/>
<name>A0ABD1RW70_9LAMI</name>
<reference evidence="4" key="1">
    <citation type="submission" date="2024-07" db="EMBL/GenBank/DDBJ databases">
        <title>Two chromosome-level genome assemblies of Korean endemic species Abeliophyllum distichum and Forsythia ovata (Oleaceae).</title>
        <authorList>
            <person name="Jang H."/>
        </authorList>
    </citation>
    <scope>NUCLEOTIDE SEQUENCE [LARGE SCALE GENOMIC DNA]</scope>
</reference>
<evidence type="ECO:0000259" key="2">
    <source>
        <dbReference type="Pfam" id="PF24925"/>
    </source>
</evidence>
<feature type="compositionally biased region" description="Polar residues" evidence="1">
    <location>
        <begin position="136"/>
        <end position="145"/>
    </location>
</feature>
<keyword evidence="3" id="KW-0808">Transferase</keyword>
<feature type="compositionally biased region" description="Basic and acidic residues" evidence="1">
    <location>
        <begin position="90"/>
        <end position="101"/>
    </location>
</feature>
<feature type="compositionally biased region" description="Basic and acidic residues" evidence="1">
    <location>
        <begin position="623"/>
        <end position="638"/>
    </location>
</feature>
<dbReference type="Pfam" id="PF24925">
    <property type="entry name" value="DUF7746"/>
    <property type="match status" value="1"/>
</dbReference>
<dbReference type="GO" id="GO:0003964">
    <property type="term" value="F:RNA-directed DNA polymerase activity"/>
    <property type="evidence" value="ECO:0007669"/>
    <property type="project" value="UniProtKB-KW"/>
</dbReference>
<evidence type="ECO:0000313" key="4">
    <source>
        <dbReference type="Proteomes" id="UP001604336"/>
    </source>
</evidence>
<evidence type="ECO:0000313" key="3">
    <source>
        <dbReference type="EMBL" id="KAL2492687.1"/>
    </source>
</evidence>
<keyword evidence="3" id="KW-0695">RNA-directed DNA polymerase</keyword>
<dbReference type="Pfam" id="PF22909">
    <property type="entry name" value="Caulimovir_coat_dom"/>
    <property type="match status" value="1"/>
</dbReference>
<dbReference type="PANTHER" id="PTHR33054">
    <property type="entry name" value="CCHC-TYPE DOMAIN-CONTAINING PROTEIN"/>
    <property type="match status" value="1"/>
</dbReference>
<evidence type="ECO:0000256" key="1">
    <source>
        <dbReference type="SAM" id="MobiDB-lite"/>
    </source>
</evidence>